<name>A0A1G9MJQ8_9ACTN</name>
<sequence>MNHAEGGPPNPAAPDFTFQHSVHVIGFSPDELRRRALHEAARFFGDDAELHVVSAESEPDPEYDGRYKATVVFRQVEL</sequence>
<protein>
    <submittedName>
        <fullName evidence="1">Uncharacterized protein</fullName>
    </submittedName>
</protein>
<dbReference type="RefSeq" id="WP_143022286.1">
    <property type="nucleotide sequence ID" value="NZ_FNFB01000028.1"/>
</dbReference>
<dbReference type="EMBL" id="FNFB01000028">
    <property type="protein sequence ID" value="SDL73875.1"/>
    <property type="molecule type" value="Genomic_DNA"/>
</dbReference>
<dbReference type="OrthoDB" id="3539552at2"/>
<gene>
    <name evidence="1" type="ORF">SAMN05421874_12848</name>
</gene>
<reference evidence="1 2" key="1">
    <citation type="submission" date="2016-10" db="EMBL/GenBank/DDBJ databases">
        <authorList>
            <person name="de Groot N.N."/>
        </authorList>
    </citation>
    <scope>NUCLEOTIDE SEQUENCE [LARGE SCALE GENOMIC DNA]</scope>
    <source>
        <strain evidence="1 2">CGMCC 4.5681</strain>
    </source>
</reference>
<organism evidence="1 2">
    <name type="scientific">Nonomuraea maritima</name>
    <dbReference type="NCBI Taxonomy" id="683260"/>
    <lineage>
        <taxon>Bacteria</taxon>
        <taxon>Bacillati</taxon>
        <taxon>Actinomycetota</taxon>
        <taxon>Actinomycetes</taxon>
        <taxon>Streptosporangiales</taxon>
        <taxon>Streptosporangiaceae</taxon>
        <taxon>Nonomuraea</taxon>
    </lineage>
</organism>
<keyword evidence="2" id="KW-1185">Reference proteome</keyword>
<proteinExistence type="predicted"/>
<dbReference type="AlphaFoldDB" id="A0A1G9MJQ8"/>
<dbReference type="STRING" id="683260.SAMN05421874_12848"/>
<dbReference type="Proteomes" id="UP000198683">
    <property type="component" value="Unassembled WGS sequence"/>
</dbReference>
<evidence type="ECO:0000313" key="1">
    <source>
        <dbReference type="EMBL" id="SDL73875.1"/>
    </source>
</evidence>
<evidence type="ECO:0000313" key="2">
    <source>
        <dbReference type="Proteomes" id="UP000198683"/>
    </source>
</evidence>
<accession>A0A1G9MJQ8</accession>